<reference evidence="5 6" key="1">
    <citation type="submission" date="2019-05" db="EMBL/GenBank/DDBJ databases">
        <authorList>
            <consortium name="Pathogen Informatics"/>
        </authorList>
    </citation>
    <scope>NUCLEOTIDE SEQUENCE [LARGE SCALE GENOMIC DNA]</scope>
    <source>
        <strain evidence="5 6">NCTC12971</strain>
    </source>
</reference>
<feature type="domain" description="DhaL" evidence="4">
    <location>
        <begin position="6"/>
        <end position="215"/>
    </location>
</feature>
<dbReference type="InterPro" id="IPR012737">
    <property type="entry name" value="DhaK_L_YcgS"/>
</dbReference>
<evidence type="ECO:0000313" key="6">
    <source>
        <dbReference type="Proteomes" id="UP000307968"/>
    </source>
</evidence>
<evidence type="ECO:0000259" key="4">
    <source>
        <dbReference type="PROSITE" id="PS51480"/>
    </source>
</evidence>
<dbReference type="InterPro" id="IPR050861">
    <property type="entry name" value="Dihydroxyacetone_Kinase"/>
</dbReference>
<dbReference type="NCBIfam" id="TIGR02365">
    <property type="entry name" value="dha_L_ycgS"/>
    <property type="match status" value="1"/>
</dbReference>
<dbReference type="Proteomes" id="UP000307968">
    <property type="component" value="Chromosome"/>
</dbReference>
<dbReference type="AlphaFoldDB" id="A0A4U9HXJ9"/>
<dbReference type="FunFam" id="1.25.40.340:FF:000002">
    <property type="entry name" value="Dihydroxyacetone kinase, L subunit"/>
    <property type="match status" value="1"/>
</dbReference>
<keyword evidence="1 5" id="KW-0808">Transferase</keyword>
<keyword evidence="2 5" id="KW-0418">Kinase</keyword>
<sequence>MALTKQQLVDWLMRCSEVFRRERDYLTELDTAIGDADHGLNMNRGFEQLAAKLPSLAEQDIGAILKSSGMTLLSSVGGASGPLFGTFFLRAAQATAGKQSLELADLQQMVQAGAEGVAARGKAQPGDKTLCDVWLPVADSLSQSLAHSLDVREALQQAAQRAQQAAESTRSHAGAQRAGQLSGRAQHRSSGSRRDLGDADDPGAGGSGGVSGRRDDQYRSGVAQRAVGAGRGGIGAADDAPRRLPVGAGGGRGR</sequence>
<evidence type="ECO:0000256" key="2">
    <source>
        <dbReference type="ARBA" id="ARBA00022777"/>
    </source>
</evidence>
<dbReference type="PROSITE" id="PS51480">
    <property type="entry name" value="DHAL"/>
    <property type="match status" value="1"/>
</dbReference>
<dbReference type="SUPFAM" id="SSF101473">
    <property type="entry name" value="DhaL-like"/>
    <property type="match status" value="1"/>
</dbReference>
<gene>
    <name evidence="5" type="primary">dhaL_2</name>
    <name evidence="5" type="ORF">NCTC12971_05056</name>
</gene>
<dbReference type="GO" id="GO:0019563">
    <property type="term" value="P:glycerol catabolic process"/>
    <property type="evidence" value="ECO:0007669"/>
    <property type="project" value="TreeGrafter"/>
</dbReference>
<dbReference type="SMART" id="SM01120">
    <property type="entry name" value="Dak2"/>
    <property type="match status" value="1"/>
</dbReference>
<dbReference type="Pfam" id="PF02734">
    <property type="entry name" value="Dak2"/>
    <property type="match status" value="1"/>
</dbReference>
<dbReference type="InterPro" id="IPR004007">
    <property type="entry name" value="DhaL_dom"/>
</dbReference>
<dbReference type="GO" id="GO:0004371">
    <property type="term" value="F:glycerone kinase activity"/>
    <property type="evidence" value="ECO:0007669"/>
    <property type="project" value="InterPro"/>
</dbReference>
<evidence type="ECO:0000256" key="3">
    <source>
        <dbReference type="SAM" id="MobiDB-lite"/>
    </source>
</evidence>
<protein>
    <submittedName>
        <fullName evidence="5">PTS-dependent dihydroxyacetone kinase, ADP-binding subunit dhaL</fullName>
        <ecNumber evidence="5">2.7.-.-</ecNumber>
    </submittedName>
</protein>
<evidence type="ECO:0000256" key="1">
    <source>
        <dbReference type="ARBA" id="ARBA00022679"/>
    </source>
</evidence>
<organism evidence="5 6">
    <name type="scientific">Serratia rubidaea</name>
    <name type="common">Serratia marinorubra</name>
    <dbReference type="NCBI Taxonomy" id="61652"/>
    <lineage>
        <taxon>Bacteria</taxon>
        <taxon>Pseudomonadati</taxon>
        <taxon>Pseudomonadota</taxon>
        <taxon>Gammaproteobacteria</taxon>
        <taxon>Enterobacterales</taxon>
        <taxon>Yersiniaceae</taxon>
        <taxon>Serratia</taxon>
    </lineage>
</organism>
<dbReference type="EC" id="2.7.-.-" evidence="5"/>
<dbReference type="PANTHER" id="PTHR28629">
    <property type="entry name" value="TRIOKINASE/FMN CYCLASE"/>
    <property type="match status" value="1"/>
</dbReference>
<dbReference type="Gene3D" id="1.25.40.340">
    <property type="match status" value="1"/>
</dbReference>
<dbReference type="EMBL" id="LR590463">
    <property type="protein sequence ID" value="VTP67339.1"/>
    <property type="molecule type" value="Genomic_DNA"/>
</dbReference>
<evidence type="ECO:0000313" key="5">
    <source>
        <dbReference type="EMBL" id="VTP67339.1"/>
    </source>
</evidence>
<feature type="region of interest" description="Disordered" evidence="3">
    <location>
        <begin position="160"/>
        <end position="254"/>
    </location>
</feature>
<dbReference type="PANTHER" id="PTHR28629:SF4">
    <property type="entry name" value="TRIOKINASE_FMN CYCLASE"/>
    <property type="match status" value="1"/>
</dbReference>
<proteinExistence type="predicted"/>
<dbReference type="GO" id="GO:0005829">
    <property type="term" value="C:cytosol"/>
    <property type="evidence" value="ECO:0007669"/>
    <property type="project" value="TreeGrafter"/>
</dbReference>
<dbReference type="InterPro" id="IPR036117">
    <property type="entry name" value="DhaL_dom_sf"/>
</dbReference>
<accession>A0A4U9HXJ9</accession>
<name>A0A4U9HXJ9_SERRU</name>